<dbReference type="NCBIfam" id="NF001995">
    <property type="entry name" value="PRK00794.1-1"/>
    <property type="match status" value="1"/>
</dbReference>
<dbReference type="RefSeq" id="WP_018690487.1">
    <property type="nucleotide sequence ID" value="NZ_JBBMQO010000007.1"/>
</dbReference>
<evidence type="ECO:0000256" key="2">
    <source>
        <dbReference type="ARBA" id="ARBA00022795"/>
    </source>
</evidence>
<dbReference type="HAMAP" id="MF_00783">
    <property type="entry name" value="FlbT"/>
    <property type="match status" value="1"/>
</dbReference>
<keyword evidence="2 4" id="KW-1005">Bacterial flagellum biogenesis</keyword>
<protein>
    <recommendedName>
        <fullName evidence="4">Probable flagellum biosynthesis repressor protein FlbT</fullName>
    </recommendedName>
</protein>
<evidence type="ECO:0000256" key="3">
    <source>
        <dbReference type="ARBA" id="ARBA00022884"/>
    </source>
</evidence>
<comment type="similarity">
    <text evidence="4">Belongs to the FlbT family.</text>
</comment>
<evidence type="ECO:0000256" key="4">
    <source>
        <dbReference type="HAMAP-Rule" id="MF_00783"/>
    </source>
</evidence>
<dbReference type="Proteomes" id="UP001477870">
    <property type="component" value="Unassembled WGS sequence"/>
</dbReference>
<dbReference type="InterPro" id="IPR009967">
    <property type="entry name" value="Flagellum_FlbT"/>
</dbReference>
<gene>
    <name evidence="4 5" type="primary">flbT</name>
    <name evidence="5" type="ORF">WNY59_12980</name>
</gene>
<proteinExistence type="inferred from homology"/>
<name>A0ABU9T8P0_9HYPH</name>
<organism evidence="5 6">
    <name type="scientific">Ahrensia kielensis</name>
    <dbReference type="NCBI Taxonomy" id="76980"/>
    <lineage>
        <taxon>Bacteria</taxon>
        <taxon>Pseudomonadati</taxon>
        <taxon>Pseudomonadota</taxon>
        <taxon>Alphaproteobacteria</taxon>
        <taxon>Hyphomicrobiales</taxon>
        <taxon>Ahrensiaceae</taxon>
        <taxon>Ahrensia</taxon>
    </lineage>
</organism>
<keyword evidence="5" id="KW-0966">Cell projection</keyword>
<evidence type="ECO:0000313" key="6">
    <source>
        <dbReference type="Proteomes" id="UP001477870"/>
    </source>
</evidence>
<reference evidence="5 6" key="1">
    <citation type="submission" date="2024-03" db="EMBL/GenBank/DDBJ databases">
        <title>Community enrichment and isolation of bacterial strains for fucoidan degradation.</title>
        <authorList>
            <person name="Sichert A."/>
        </authorList>
    </citation>
    <scope>NUCLEOTIDE SEQUENCE [LARGE SCALE GENOMIC DNA]</scope>
    <source>
        <strain evidence="5 6">AS62</strain>
    </source>
</reference>
<keyword evidence="5" id="KW-0282">Flagellum</keyword>
<dbReference type="Pfam" id="PF07378">
    <property type="entry name" value="FlbT"/>
    <property type="match status" value="1"/>
</dbReference>
<accession>A0ABU9T8P0</accession>
<keyword evidence="1 4" id="KW-0678">Repressor</keyword>
<sequence>MAGTFKIFLKANERFFINGAVFRVDRKVSIELLNDVDFLLESHVLQAEEATTPLRQLYFIVQVMVISPKDRDTVTPHFRDTLPTLLKTFDNQKVLSGLKHVDQMVGEERYYEALKSIRALYDIEEEILANRVDPVVLEKPVYEQLRNAS</sequence>
<comment type="function">
    <text evidence="4">Has a post-transcriptional repressor function in flagellum biogenesis. Associates with the 5'-UTR of fljK mRNA and promotes its degradation.</text>
</comment>
<evidence type="ECO:0000313" key="5">
    <source>
        <dbReference type="EMBL" id="MEM5502502.1"/>
    </source>
</evidence>
<dbReference type="EMBL" id="JBBMQO010000007">
    <property type="protein sequence ID" value="MEM5502502.1"/>
    <property type="molecule type" value="Genomic_DNA"/>
</dbReference>
<evidence type="ECO:0000256" key="1">
    <source>
        <dbReference type="ARBA" id="ARBA00022491"/>
    </source>
</evidence>
<keyword evidence="5" id="KW-0969">Cilium</keyword>
<comment type="caution">
    <text evidence="5">The sequence shown here is derived from an EMBL/GenBank/DDBJ whole genome shotgun (WGS) entry which is preliminary data.</text>
</comment>
<keyword evidence="6" id="KW-1185">Reference proteome</keyword>
<dbReference type="PIRSF" id="PIRSF009533">
    <property type="entry name" value="FlbT"/>
    <property type="match status" value="1"/>
</dbReference>
<keyword evidence="3 4" id="KW-0694">RNA-binding</keyword>